<dbReference type="InterPro" id="IPR027417">
    <property type="entry name" value="P-loop_NTPase"/>
</dbReference>
<feature type="transmembrane region" description="Helical" evidence="5">
    <location>
        <begin position="1187"/>
        <end position="1210"/>
    </location>
</feature>
<feature type="transmembrane region" description="Helical" evidence="5">
    <location>
        <begin position="1111"/>
        <end position="1133"/>
    </location>
</feature>
<dbReference type="Pfam" id="PF12698">
    <property type="entry name" value="ABC2_membrane_3"/>
    <property type="match status" value="1"/>
</dbReference>
<dbReference type="GO" id="GO:0005319">
    <property type="term" value="F:lipid transporter activity"/>
    <property type="evidence" value="ECO:0007669"/>
    <property type="project" value="TreeGrafter"/>
</dbReference>
<evidence type="ECO:0000256" key="5">
    <source>
        <dbReference type="SAM" id="Phobius"/>
    </source>
</evidence>
<dbReference type="EMBL" id="JARKHS020027659">
    <property type="protein sequence ID" value="KAK8765169.1"/>
    <property type="molecule type" value="Genomic_DNA"/>
</dbReference>
<feature type="transmembrane region" description="Helical" evidence="5">
    <location>
        <begin position="243"/>
        <end position="266"/>
    </location>
</feature>
<dbReference type="Pfam" id="PF00005">
    <property type="entry name" value="ABC_tran"/>
    <property type="match status" value="1"/>
</dbReference>
<feature type="transmembrane region" description="Helical" evidence="5">
    <location>
        <begin position="444"/>
        <end position="466"/>
    </location>
</feature>
<evidence type="ECO:0000313" key="8">
    <source>
        <dbReference type="Proteomes" id="UP001321473"/>
    </source>
</evidence>
<evidence type="ECO:0000256" key="1">
    <source>
        <dbReference type="ARBA" id="ARBA00004141"/>
    </source>
</evidence>
<feature type="transmembrane region" description="Helical" evidence="5">
    <location>
        <begin position="286"/>
        <end position="312"/>
    </location>
</feature>
<organism evidence="7 8">
    <name type="scientific">Amblyomma americanum</name>
    <name type="common">Lone star tick</name>
    <dbReference type="NCBI Taxonomy" id="6943"/>
    <lineage>
        <taxon>Eukaryota</taxon>
        <taxon>Metazoa</taxon>
        <taxon>Ecdysozoa</taxon>
        <taxon>Arthropoda</taxon>
        <taxon>Chelicerata</taxon>
        <taxon>Arachnida</taxon>
        <taxon>Acari</taxon>
        <taxon>Parasitiformes</taxon>
        <taxon>Ixodida</taxon>
        <taxon>Ixodoidea</taxon>
        <taxon>Ixodidae</taxon>
        <taxon>Amblyomminae</taxon>
        <taxon>Amblyomma</taxon>
    </lineage>
</organism>
<reference evidence="7 8" key="1">
    <citation type="journal article" date="2023" name="Arcadia Sci">
        <title>De novo assembly of a long-read Amblyomma americanum tick genome.</title>
        <authorList>
            <person name="Chou S."/>
            <person name="Poskanzer K.E."/>
            <person name="Rollins M."/>
            <person name="Thuy-Boun P.S."/>
        </authorList>
    </citation>
    <scope>NUCLEOTIDE SEQUENCE [LARGE SCALE GENOMIC DNA]</scope>
    <source>
        <strain evidence="7">F_SG_1</strain>
        <tissue evidence="7">Salivary glands</tissue>
    </source>
</reference>
<dbReference type="GO" id="GO:0016887">
    <property type="term" value="F:ATP hydrolysis activity"/>
    <property type="evidence" value="ECO:0007669"/>
    <property type="project" value="InterPro"/>
</dbReference>
<dbReference type="PANTHER" id="PTHR19229:SF250">
    <property type="entry name" value="ABC TRANSPORTER DOMAIN-CONTAINING PROTEIN-RELATED"/>
    <property type="match status" value="1"/>
</dbReference>
<dbReference type="InterPro" id="IPR013525">
    <property type="entry name" value="ABC2_TM"/>
</dbReference>
<evidence type="ECO:0000256" key="4">
    <source>
        <dbReference type="ARBA" id="ARBA00023136"/>
    </source>
</evidence>
<dbReference type="Gene3D" id="3.40.50.300">
    <property type="entry name" value="P-loop containing nucleotide triphosphate hydrolases"/>
    <property type="match status" value="1"/>
</dbReference>
<dbReference type="PROSITE" id="PS50893">
    <property type="entry name" value="ABC_TRANSPORTER_2"/>
    <property type="match status" value="1"/>
</dbReference>
<evidence type="ECO:0000313" key="7">
    <source>
        <dbReference type="EMBL" id="KAK8765169.1"/>
    </source>
</evidence>
<feature type="transmembrane region" description="Helical" evidence="5">
    <location>
        <begin position="359"/>
        <end position="380"/>
    </location>
</feature>
<evidence type="ECO:0000256" key="3">
    <source>
        <dbReference type="ARBA" id="ARBA00022989"/>
    </source>
</evidence>
<name>A0AAQ4DRS9_AMBAM</name>
<accession>A0AAQ4DRS9</accession>
<keyword evidence="4 5" id="KW-0472">Membrane</keyword>
<comment type="subcellular location">
    <subcellularLocation>
        <location evidence="1">Membrane</location>
        <topology evidence="1">Multi-pass membrane protein</topology>
    </subcellularLocation>
</comment>
<proteinExistence type="predicted"/>
<feature type="transmembrane region" description="Helical" evidence="5">
    <location>
        <begin position="324"/>
        <end position="347"/>
    </location>
</feature>
<dbReference type="InterPro" id="IPR026082">
    <property type="entry name" value="ABCA"/>
</dbReference>
<feature type="transmembrane region" description="Helical" evidence="5">
    <location>
        <begin position="1216"/>
        <end position="1238"/>
    </location>
</feature>
<keyword evidence="8" id="KW-1185">Reference proteome</keyword>
<evidence type="ECO:0000259" key="6">
    <source>
        <dbReference type="PROSITE" id="PS50893"/>
    </source>
</evidence>
<dbReference type="GO" id="GO:0005524">
    <property type="term" value="F:ATP binding"/>
    <property type="evidence" value="ECO:0007669"/>
    <property type="project" value="InterPro"/>
</dbReference>
<protein>
    <recommendedName>
        <fullName evidence="6">ABC transporter domain-containing protein</fullName>
    </recommendedName>
</protein>
<dbReference type="Proteomes" id="UP001321473">
    <property type="component" value="Unassembled WGS sequence"/>
</dbReference>
<dbReference type="GO" id="GO:0016020">
    <property type="term" value="C:membrane"/>
    <property type="evidence" value="ECO:0007669"/>
    <property type="project" value="UniProtKB-SubCell"/>
</dbReference>
<feature type="domain" description="ABC transporter" evidence="6">
    <location>
        <begin position="519"/>
        <end position="748"/>
    </location>
</feature>
<feature type="transmembrane region" description="Helical" evidence="5">
    <location>
        <begin position="400"/>
        <end position="423"/>
    </location>
</feature>
<keyword evidence="2 5" id="KW-0812">Transmembrane</keyword>
<gene>
    <name evidence="7" type="ORF">V5799_032234</name>
</gene>
<dbReference type="PANTHER" id="PTHR19229">
    <property type="entry name" value="ATP-BINDING CASSETTE TRANSPORTER SUBFAMILY A ABCA"/>
    <property type="match status" value="1"/>
</dbReference>
<dbReference type="GO" id="GO:0140359">
    <property type="term" value="F:ABC-type transporter activity"/>
    <property type="evidence" value="ECO:0007669"/>
    <property type="project" value="InterPro"/>
</dbReference>
<evidence type="ECO:0000256" key="2">
    <source>
        <dbReference type="ARBA" id="ARBA00022692"/>
    </source>
</evidence>
<feature type="transmembrane region" description="Helical" evidence="5">
    <location>
        <begin position="918"/>
        <end position="939"/>
    </location>
</feature>
<feature type="transmembrane region" description="Helical" evidence="5">
    <location>
        <begin position="1153"/>
        <end position="1175"/>
    </location>
</feature>
<dbReference type="InterPro" id="IPR003439">
    <property type="entry name" value="ABC_transporter-like_ATP-bd"/>
</dbReference>
<keyword evidence="3 5" id="KW-1133">Transmembrane helix</keyword>
<sequence>MCPGSWASWRRSPPSYGRTCTCSSSSATTSSRLAEIFLVVLSFAGIENDRPYLEPSPSGVDCLRLSIVDVYEERNLSAFRKPQLILYTPDSQHAKALIEAAFPLEPPKIKGYPDLQTMAQVFKRVAPVPKRGPEQRVVGLELLSFEPSNRRLLPSGYPRDLRFRVGLYDDFRYLSQRVKSLRLLEPLPTALTQRESVAFCQMALAQGHMALVRKELKSQERQYNISTNRIHEGPHPLDVRSRYGFTALRAGIGYMIPFCTLVGRLVEENHSGMREKLRFVGLNSAIYFLGHFIASMMVGLVAVLCNLTHMLVAPNWESGEHAQTYLMGIDKFVVIVTFVIFTVMYIFKAMLVSLFFRNATAAVVFALCYWLTSYLVPWYAFEDFGGYAADYITLGRTTKLLTSFSPCMGLHWCFRILGCAAITRESYSFGSVNEAVLSLDNVTMVEIWTVMVAFSIMIGIMIWYFGNVLTSIVGVPLEPWFPFTVSYWIPGSQGSVKVIEPRPPDGHRFQKYPPGEATVTVSQLEYEGKQKHILRDTNLKAYNGEILGIVAPSGAGKTCLCNILTGFILPSAGQVTVLGYDMVLQTALARQHIAYVQQRNVLFLELTVHEHLVFFGSMKHEAYLVLGTQLTQVRDMLQLGPIMNTVCVNLDKSEKKMLSLAIALITCPKVLVMDEVMVRMTPASRKIAWNALTSVKSTMCIIAATQNVYEVDRRADRLAVLGYAAHKCYGTTAFIQKRYGWGYTVRLVKGPKFNGRGALANVRQTITQARILQDQSAFAAIGLGYHEDYAPVATVLNKLEANKGSLNIASLGISFVTMEDIFFRIILEMDSGDYEYKKRLAGGPAGHEKKYGITEDVAYSVPNMTVLTEDQGGIVAGGEKYESSLEIQEHVKAVYDLKPGKPSAAQLFVAMLYKRRHYTWQTLALPMFGFIVPTVILILRGNFETTAGPQLSVPFSADNIAYELNSFRKSEKAFVAFDDASSGVGESGYKNYIMSQNYPVDKVSDMAEFLDRERRDRGRSEYLFGAQFVTDRENQTQGKAVAWYSGEAFHTQSLSINIISTILLQKITKDPSDNVLAILRPIKEGKQLISSKHLENAKHAEDLSNMVSLRLMTFILLPAAISVATASFIFFPIDDRVSNSKRMQFVSGVSPAMYWLANYVWDMFIALVGLMCMLFPTFIFYQYFRSYAVMSIMIHVMHMHSMLPFVYFFSFLTNSMVSGFLVVSALTFFSGVVSTLGYQLYVVEAERGQDLISTEHPRDPLLWLLYLCPPFSASWAHVKVIQLAFENAYCSHASDPSLIYDVCAYVRNSAEEAAIMMTGLRYCCATFYESNRTSVAPLSTTSFHRRVCFR</sequence>
<comment type="caution">
    <text evidence="7">The sequence shown here is derived from an EMBL/GenBank/DDBJ whole genome shotgun (WGS) entry which is preliminary data.</text>
</comment>
<dbReference type="SUPFAM" id="SSF52540">
    <property type="entry name" value="P-loop containing nucleoside triphosphate hydrolases"/>
    <property type="match status" value="1"/>
</dbReference>